<organism evidence="1">
    <name type="scientific">Acinetobacter sp. A1-4-2</name>
    <dbReference type="NCBI Taxonomy" id="3156489"/>
    <lineage>
        <taxon>Bacteria</taxon>
        <taxon>Pseudomonadati</taxon>
        <taxon>Pseudomonadota</taxon>
        <taxon>Gammaproteobacteria</taxon>
        <taxon>Moraxellales</taxon>
        <taxon>Moraxellaceae</taxon>
        <taxon>Acinetobacter</taxon>
    </lineage>
</organism>
<sequence length="42" mass="5017">MMKLKDIQIVKIEKWQHKQGIRMDALLCQKYNAINELKALCE</sequence>
<proteinExistence type="predicted"/>
<accession>A0AAU7SXA4</accession>
<gene>
    <name evidence="1" type="ORF">ABJ384_14085</name>
</gene>
<reference evidence="1" key="1">
    <citation type="submission" date="2024-06" db="EMBL/GenBank/DDBJ databases">
        <authorList>
            <person name="Song Z."/>
        </authorList>
    </citation>
    <scope>NUCLEOTIDE SEQUENCE</scope>
    <source>
        <strain evidence="1">A1-4-2</strain>
    </source>
</reference>
<dbReference type="EMBL" id="CP157981">
    <property type="protein sequence ID" value="XBU15549.1"/>
    <property type="molecule type" value="Genomic_DNA"/>
</dbReference>
<name>A0AAU7SXA4_9GAMM</name>
<evidence type="ECO:0000313" key="1">
    <source>
        <dbReference type="EMBL" id="XBU15549.1"/>
    </source>
</evidence>
<protein>
    <submittedName>
        <fullName evidence="1">Uncharacterized protein</fullName>
    </submittedName>
</protein>
<dbReference type="RefSeq" id="WP_349928054.1">
    <property type="nucleotide sequence ID" value="NZ_CP157981.1"/>
</dbReference>
<dbReference type="AlphaFoldDB" id="A0AAU7SXA4"/>